<keyword evidence="2" id="KW-1185">Reference proteome</keyword>
<gene>
    <name evidence="1" type="ORF">BD626DRAFT_119554</name>
</gene>
<reference evidence="1 2" key="1">
    <citation type="journal article" date="2019" name="New Phytol.">
        <title>Comparative genomics reveals unique wood-decay strategies and fruiting body development in the Schizophyllaceae.</title>
        <authorList>
            <person name="Almasi E."/>
            <person name="Sahu N."/>
            <person name="Krizsan K."/>
            <person name="Balint B."/>
            <person name="Kovacs G.M."/>
            <person name="Kiss B."/>
            <person name="Cseklye J."/>
            <person name="Drula E."/>
            <person name="Henrissat B."/>
            <person name="Nagy I."/>
            <person name="Chovatia M."/>
            <person name="Adam C."/>
            <person name="LaButti K."/>
            <person name="Lipzen A."/>
            <person name="Riley R."/>
            <person name="Grigoriev I.V."/>
            <person name="Nagy L.G."/>
        </authorList>
    </citation>
    <scope>NUCLEOTIDE SEQUENCE [LARGE SCALE GENOMIC DNA]</scope>
    <source>
        <strain evidence="1 2">NL-1724</strain>
    </source>
</reference>
<organism evidence="1 2">
    <name type="scientific">Schizophyllum amplum</name>
    <dbReference type="NCBI Taxonomy" id="97359"/>
    <lineage>
        <taxon>Eukaryota</taxon>
        <taxon>Fungi</taxon>
        <taxon>Dikarya</taxon>
        <taxon>Basidiomycota</taxon>
        <taxon>Agaricomycotina</taxon>
        <taxon>Agaricomycetes</taxon>
        <taxon>Agaricomycetidae</taxon>
        <taxon>Agaricales</taxon>
        <taxon>Schizophyllaceae</taxon>
        <taxon>Schizophyllum</taxon>
    </lineage>
</organism>
<accession>A0A550CV45</accession>
<protein>
    <submittedName>
        <fullName evidence="1">Uncharacterized protein</fullName>
    </submittedName>
</protein>
<evidence type="ECO:0000313" key="1">
    <source>
        <dbReference type="EMBL" id="TRM68661.1"/>
    </source>
</evidence>
<sequence>MGRHCGRCRSCRIGSLSSDREARARWARHNRWLSFVGTILLSSERRRRACGSGEDPRGGSHNDGGWACVHRGWALDAVDVICRLQSRLASGGGVVSLARCPGCARCCCCASSDERRRRCAQFVAPTESHDSSRRHFLVAVSLHWLSANGLYMPARLHCAQPVQTTIFGIPFVLFRTGRALLLRFHRWACCSITDDYEERKNKISLGSLLSTVPSPGLLLTISRCTACQPGRDRCATEKTTYFSTLTLTALAASSKAT</sequence>
<proteinExistence type="predicted"/>
<evidence type="ECO:0000313" key="2">
    <source>
        <dbReference type="Proteomes" id="UP000320762"/>
    </source>
</evidence>
<dbReference type="Proteomes" id="UP000320762">
    <property type="component" value="Unassembled WGS sequence"/>
</dbReference>
<name>A0A550CV45_9AGAR</name>
<dbReference type="EMBL" id="VDMD01000002">
    <property type="protein sequence ID" value="TRM68661.1"/>
    <property type="molecule type" value="Genomic_DNA"/>
</dbReference>
<comment type="caution">
    <text evidence="1">The sequence shown here is derived from an EMBL/GenBank/DDBJ whole genome shotgun (WGS) entry which is preliminary data.</text>
</comment>
<dbReference type="AlphaFoldDB" id="A0A550CV45"/>